<name>A0A319CWV0_9EURO</name>
<protein>
    <submittedName>
        <fullName evidence="2">Uncharacterized protein</fullName>
    </submittedName>
</protein>
<sequence>MALPGSDLWSAARNRGLGVALPRHPPSDEQMWMGSSARPALFRRNSATPSLGPHRLPHRLPPPPPRARTHCMATLSNRTLSAPHSRSMRICTPGRCVSHAARSWRNSPSTRIANPGYSNSGIDSADDLPKPAVGPQTEHTRRPSHARRPLRAAHGWGLVGEGSGLQA</sequence>
<evidence type="ECO:0000256" key="1">
    <source>
        <dbReference type="SAM" id="MobiDB-lite"/>
    </source>
</evidence>
<accession>A0A319CWV0</accession>
<dbReference type="EMBL" id="KZ826014">
    <property type="protein sequence ID" value="PYH89736.1"/>
    <property type="molecule type" value="Genomic_DNA"/>
</dbReference>
<evidence type="ECO:0000313" key="2">
    <source>
        <dbReference type="EMBL" id="PYH89736.1"/>
    </source>
</evidence>
<keyword evidence="3" id="KW-1185">Reference proteome</keyword>
<dbReference type="AlphaFoldDB" id="A0A319CWV0"/>
<proteinExistence type="predicted"/>
<dbReference type="Proteomes" id="UP000247810">
    <property type="component" value="Unassembled WGS sequence"/>
</dbReference>
<feature type="compositionally biased region" description="Gly residues" evidence="1">
    <location>
        <begin position="157"/>
        <end position="167"/>
    </location>
</feature>
<gene>
    <name evidence="2" type="ORF">BO71DRAFT_413122</name>
</gene>
<reference evidence="2 3" key="1">
    <citation type="submission" date="2018-02" db="EMBL/GenBank/DDBJ databases">
        <title>The genomes of Aspergillus section Nigri reveals drivers in fungal speciation.</title>
        <authorList>
            <consortium name="DOE Joint Genome Institute"/>
            <person name="Vesth T.C."/>
            <person name="Nybo J."/>
            <person name="Theobald S."/>
            <person name="Brandl J."/>
            <person name="Frisvad J.C."/>
            <person name="Nielsen K.F."/>
            <person name="Lyhne E.K."/>
            <person name="Kogle M.E."/>
            <person name="Kuo A."/>
            <person name="Riley R."/>
            <person name="Clum A."/>
            <person name="Nolan M."/>
            <person name="Lipzen A."/>
            <person name="Salamov A."/>
            <person name="Henrissat B."/>
            <person name="Wiebenga A."/>
            <person name="De vries R.P."/>
            <person name="Grigoriev I.V."/>
            <person name="Mortensen U.H."/>
            <person name="Andersen M.R."/>
            <person name="Baker S.E."/>
        </authorList>
    </citation>
    <scope>NUCLEOTIDE SEQUENCE [LARGE SCALE GENOMIC DNA]</scope>
    <source>
        <strain evidence="2 3">CBS 707.79</strain>
    </source>
</reference>
<feature type="region of interest" description="Disordered" evidence="1">
    <location>
        <begin position="106"/>
        <end position="167"/>
    </location>
</feature>
<feature type="compositionally biased region" description="Polar residues" evidence="1">
    <location>
        <begin position="106"/>
        <end position="122"/>
    </location>
</feature>
<evidence type="ECO:0000313" key="3">
    <source>
        <dbReference type="Proteomes" id="UP000247810"/>
    </source>
</evidence>
<feature type="compositionally biased region" description="Basic residues" evidence="1">
    <location>
        <begin position="142"/>
        <end position="151"/>
    </location>
</feature>
<dbReference type="VEuPathDB" id="FungiDB:BO71DRAFT_413122"/>
<organism evidence="2 3">
    <name type="scientific">Aspergillus ellipticus CBS 707.79</name>
    <dbReference type="NCBI Taxonomy" id="1448320"/>
    <lineage>
        <taxon>Eukaryota</taxon>
        <taxon>Fungi</taxon>
        <taxon>Dikarya</taxon>
        <taxon>Ascomycota</taxon>
        <taxon>Pezizomycotina</taxon>
        <taxon>Eurotiomycetes</taxon>
        <taxon>Eurotiomycetidae</taxon>
        <taxon>Eurotiales</taxon>
        <taxon>Aspergillaceae</taxon>
        <taxon>Aspergillus</taxon>
        <taxon>Aspergillus subgen. Circumdati</taxon>
    </lineage>
</organism>